<proteinExistence type="predicted"/>
<reference evidence="2" key="1">
    <citation type="submission" date="2022-11" db="EMBL/GenBank/DDBJ databases">
        <title>Centuries of genome instability and evolution in soft-shell clam transmissible cancer (bioRxiv).</title>
        <authorList>
            <person name="Hart S.F.M."/>
            <person name="Yonemitsu M.A."/>
            <person name="Giersch R.M."/>
            <person name="Beal B.F."/>
            <person name="Arriagada G."/>
            <person name="Davis B.W."/>
            <person name="Ostrander E.A."/>
            <person name="Goff S.P."/>
            <person name="Metzger M.J."/>
        </authorList>
    </citation>
    <scope>NUCLEOTIDE SEQUENCE</scope>
    <source>
        <strain evidence="2">MELC-2E11</strain>
        <tissue evidence="2">Siphon/mantle</tissue>
    </source>
</reference>
<name>A0ABY7DBA5_MYAAR</name>
<gene>
    <name evidence="2" type="ORF">MAR_007403</name>
</gene>
<feature type="compositionally biased region" description="Basic and acidic residues" evidence="1">
    <location>
        <begin position="478"/>
        <end position="489"/>
    </location>
</feature>
<protein>
    <submittedName>
        <fullName evidence="2">Uncharacterized protein</fullName>
    </submittedName>
</protein>
<feature type="compositionally biased region" description="Polar residues" evidence="1">
    <location>
        <begin position="260"/>
        <end position="269"/>
    </location>
</feature>
<sequence length="613" mass="66116">MLELLSITDAAAKAVNKSSHLATGHGFQRSLTQSGQSSCCEGSHVSWPMDPLTHTGHSQGSQRSQQDDRLTSQQLNDRSGKSVGSARSRGMSVRSRVSEVSVTSDVSVDSGVSKQPHISAVSGVSVHSARSALSLGNRQCGGKAVKDLRHDSGVISKTQTQSDSKVSGTTLAGSEFGEYSYDRSSDDGITVSGILIKSTHENNEHSVIENRAKQAEKNGHSSSTMSKCLNTSNRVEIFNSISYDCKRPSSLLKGKHSGRQMVSSDGQNSTDKDAVISVNDSDRKITVGVKMKFTRGTDSQYNNQFEVQKEKKSAEKGFGDVDIAKAEQRSDFERKSQFHNASLQNASSDYKYPSTYQLPTSGKGHVNVIESDVHFVSTTKPSVEQHTNRKCLPGKADLSGGQQIPALLHDPEDSIQIISAYAQDTSTGSCQPEIVTLPERTTMVSATNFVSPSSVTSEPVTKTTTLPMTFHSAGSRLLDDKGSSCEEKSLGSLDTSTGSCQPEIVTLPERPTMVSATNFVSPSSVTSEPVTKTTTLPMTFHSAGFRLLDDKGSSCEEKSLVLTDGKASMAVMRNLQKKYYNMKGTVTNISGKKREYMTNAWLAYSVGNYINTE</sequence>
<evidence type="ECO:0000313" key="2">
    <source>
        <dbReference type="EMBL" id="WAQ94932.1"/>
    </source>
</evidence>
<accession>A0ABY7DBA5</accession>
<dbReference type="Proteomes" id="UP001164746">
    <property type="component" value="Chromosome 1"/>
</dbReference>
<dbReference type="EMBL" id="CP111012">
    <property type="protein sequence ID" value="WAQ94932.1"/>
    <property type="molecule type" value="Genomic_DNA"/>
</dbReference>
<feature type="compositionally biased region" description="Low complexity" evidence="1">
    <location>
        <begin position="82"/>
        <end position="100"/>
    </location>
</feature>
<feature type="region of interest" description="Disordered" evidence="1">
    <location>
        <begin position="252"/>
        <end position="273"/>
    </location>
</feature>
<feature type="region of interest" description="Disordered" evidence="1">
    <location>
        <begin position="478"/>
        <end position="500"/>
    </location>
</feature>
<evidence type="ECO:0000313" key="3">
    <source>
        <dbReference type="Proteomes" id="UP001164746"/>
    </source>
</evidence>
<feature type="compositionally biased region" description="Polar residues" evidence="1">
    <location>
        <begin position="29"/>
        <end position="40"/>
    </location>
</feature>
<organism evidence="2 3">
    <name type="scientific">Mya arenaria</name>
    <name type="common">Soft-shell clam</name>
    <dbReference type="NCBI Taxonomy" id="6604"/>
    <lineage>
        <taxon>Eukaryota</taxon>
        <taxon>Metazoa</taxon>
        <taxon>Spiralia</taxon>
        <taxon>Lophotrochozoa</taxon>
        <taxon>Mollusca</taxon>
        <taxon>Bivalvia</taxon>
        <taxon>Autobranchia</taxon>
        <taxon>Heteroconchia</taxon>
        <taxon>Euheterodonta</taxon>
        <taxon>Imparidentia</taxon>
        <taxon>Neoheterodontei</taxon>
        <taxon>Myida</taxon>
        <taxon>Myoidea</taxon>
        <taxon>Myidae</taxon>
        <taxon>Mya</taxon>
    </lineage>
</organism>
<keyword evidence="3" id="KW-1185">Reference proteome</keyword>
<evidence type="ECO:0000256" key="1">
    <source>
        <dbReference type="SAM" id="MobiDB-lite"/>
    </source>
</evidence>
<feature type="region of interest" description="Disordered" evidence="1">
    <location>
        <begin position="28"/>
        <end position="100"/>
    </location>
</feature>